<protein>
    <submittedName>
        <fullName evidence="1">Uncharacterized protein</fullName>
    </submittedName>
</protein>
<evidence type="ECO:0000313" key="1">
    <source>
        <dbReference type="EMBL" id="JAH19227.1"/>
    </source>
</evidence>
<reference evidence="1" key="1">
    <citation type="submission" date="2014-11" db="EMBL/GenBank/DDBJ databases">
        <authorList>
            <person name="Amaro Gonzalez C."/>
        </authorList>
    </citation>
    <scope>NUCLEOTIDE SEQUENCE</scope>
</reference>
<dbReference type="EMBL" id="GBXM01089350">
    <property type="protein sequence ID" value="JAH19227.1"/>
    <property type="molecule type" value="Transcribed_RNA"/>
</dbReference>
<accession>A0A0E9QS35</accession>
<name>A0A0E9QS35_ANGAN</name>
<sequence>MGQRRLSSSLHRAVSLL</sequence>
<organism evidence="1">
    <name type="scientific">Anguilla anguilla</name>
    <name type="common">European freshwater eel</name>
    <name type="synonym">Muraena anguilla</name>
    <dbReference type="NCBI Taxonomy" id="7936"/>
    <lineage>
        <taxon>Eukaryota</taxon>
        <taxon>Metazoa</taxon>
        <taxon>Chordata</taxon>
        <taxon>Craniata</taxon>
        <taxon>Vertebrata</taxon>
        <taxon>Euteleostomi</taxon>
        <taxon>Actinopterygii</taxon>
        <taxon>Neopterygii</taxon>
        <taxon>Teleostei</taxon>
        <taxon>Anguilliformes</taxon>
        <taxon>Anguillidae</taxon>
        <taxon>Anguilla</taxon>
    </lineage>
</organism>
<dbReference type="AlphaFoldDB" id="A0A0E9QS35"/>
<proteinExistence type="predicted"/>
<reference evidence="1" key="2">
    <citation type="journal article" date="2015" name="Fish Shellfish Immunol.">
        <title>Early steps in the European eel (Anguilla anguilla)-Vibrio vulnificus interaction in the gills: Role of the RtxA13 toxin.</title>
        <authorList>
            <person name="Callol A."/>
            <person name="Pajuelo D."/>
            <person name="Ebbesson L."/>
            <person name="Teles M."/>
            <person name="MacKenzie S."/>
            <person name="Amaro C."/>
        </authorList>
    </citation>
    <scope>NUCLEOTIDE SEQUENCE</scope>
</reference>